<name>A0A0W0I2Q5_PSEFL</name>
<dbReference type="AlphaFoldDB" id="A0A0W0I2Q5"/>
<proteinExistence type="predicted"/>
<reference evidence="1 2" key="1">
    <citation type="submission" date="2015-09" db="EMBL/GenBank/DDBJ databases">
        <title>Genome sequence of ICMP 11288.</title>
        <authorList>
            <person name="Visnovsky S."/>
            <person name="Lu A."/>
            <person name="Panda P."/>
            <person name="Pitman A."/>
        </authorList>
    </citation>
    <scope>NUCLEOTIDE SEQUENCE [LARGE SCALE GENOMIC DNA]</scope>
    <source>
        <strain evidence="1 2">ICMP 11288</strain>
    </source>
</reference>
<dbReference type="Proteomes" id="UP000054197">
    <property type="component" value="Unassembled WGS sequence"/>
</dbReference>
<comment type="caution">
    <text evidence="1">The sequence shown here is derived from an EMBL/GenBank/DDBJ whole genome shotgun (WGS) entry which is preliminary data.</text>
</comment>
<accession>A0A0W0I2Q5</accession>
<evidence type="ECO:0000313" key="1">
    <source>
        <dbReference type="EMBL" id="KTB67424.1"/>
    </source>
</evidence>
<sequence length="97" mass="10524">MSSVCALLLDRLCASLTAHGWNERTVPSEMGSILAIDFIRADVVLTLTPYDGTDINGTACVLGFRLQTVADCQGFVMTMPPPALDAVVHQFTRKRLV</sequence>
<organism evidence="1 2">
    <name type="scientific">Pseudomonas fluorescens ICMP 11288</name>
    <dbReference type="NCBI Taxonomy" id="1198309"/>
    <lineage>
        <taxon>Bacteria</taxon>
        <taxon>Pseudomonadati</taxon>
        <taxon>Pseudomonadota</taxon>
        <taxon>Gammaproteobacteria</taxon>
        <taxon>Pseudomonadales</taxon>
        <taxon>Pseudomonadaceae</taxon>
        <taxon>Pseudomonas</taxon>
    </lineage>
</organism>
<gene>
    <name evidence="1" type="ORF">AO063_22230</name>
</gene>
<evidence type="ECO:0000313" key="2">
    <source>
        <dbReference type="Proteomes" id="UP000054197"/>
    </source>
</evidence>
<dbReference type="EMBL" id="LKEF01000011">
    <property type="protein sequence ID" value="KTB67424.1"/>
    <property type="molecule type" value="Genomic_DNA"/>
</dbReference>
<protein>
    <submittedName>
        <fullName evidence="1">Uncharacterized protein</fullName>
    </submittedName>
</protein>